<dbReference type="EMBL" id="JBHLVF010000041">
    <property type="protein sequence ID" value="MFC0395606.1"/>
    <property type="molecule type" value="Genomic_DNA"/>
</dbReference>
<comment type="caution">
    <text evidence="10">The sequence shown here is derived from an EMBL/GenBank/DDBJ whole genome shotgun (WGS) entry which is preliminary data.</text>
</comment>
<dbReference type="PANTHER" id="PTHR43730">
    <property type="entry name" value="BETA-MANNOSIDASE"/>
    <property type="match status" value="1"/>
</dbReference>
<comment type="catalytic activity">
    <reaction evidence="1">
        <text>Hydrolysis of terminal, non-reducing beta-D-mannose residues in beta-D-mannosides.</text>
        <dbReference type="EC" id="3.2.1.25"/>
    </reaction>
</comment>
<dbReference type="RefSeq" id="WP_204816688.1">
    <property type="nucleotide sequence ID" value="NZ_JANHOF010000001.1"/>
</dbReference>
<dbReference type="SUPFAM" id="SSF49785">
    <property type="entry name" value="Galactose-binding domain-like"/>
    <property type="match status" value="1"/>
</dbReference>
<dbReference type="InterPro" id="IPR050887">
    <property type="entry name" value="Beta-mannosidase_GH2"/>
</dbReference>
<feature type="domain" description="Glycoside hydrolase family 2 catalytic" evidence="8">
    <location>
        <begin position="328"/>
        <end position="453"/>
    </location>
</feature>
<dbReference type="InterPro" id="IPR008979">
    <property type="entry name" value="Galactose-bd-like_sf"/>
</dbReference>
<dbReference type="InterPro" id="IPR006102">
    <property type="entry name" value="Ig-like_GH2"/>
</dbReference>
<gene>
    <name evidence="10" type="ORF">ACFFJ8_30080</name>
</gene>
<name>A0ABV6JIG7_9BACL</name>
<evidence type="ECO:0000256" key="5">
    <source>
        <dbReference type="ARBA" id="ARBA00022801"/>
    </source>
</evidence>
<dbReference type="InterPro" id="IPR006103">
    <property type="entry name" value="Glyco_hydro_2_cat"/>
</dbReference>
<evidence type="ECO:0000256" key="2">
    <source>
        <dbReference type="ARBA" id="ARBA00007401"/>
    </source>
</evidence>
<dbReference type="PANTHER" id="PTHR43730:SF1">
    <property type="entry name" value="BETA-MANNOSIDASE"/>
    <property type="match status" value="1"/>
</dbReference>
<dbReference type="SUPFAM" id="SSF51445">
    <property type="entry name" value="(Trans)glycosidases"/>
    <property type="match status" value="1"/>
</dbReference>
<dbReference type="Gene3D" id="3.20.20.80">
    <property type="entry name" value="Glycosidases"/>
    <property type="match status" value="1"/>
</dbReference>
<evidence type="ECO:0000313" key="11">
    <source>
        <dbReference type="Proteomes" id="UP001589818"/>
    </source>
</evidence>
<keyword evidence="5 10" id="KW-0378">Hydrolase</keyword>
<dbReference type="InterPro" id="IPR036156">
    <property type="entry name" value="Beta-gal/glucu_dom_sf"/>
</dbReference>
<feature type="domain" description="Beta-mannosidase-like galactose-binding" evidence="9">
    <location>
        <begin position="28"/>
        <end position="183"/>
    </location>
</feature>
<keyword evidence="6" id="KW-0326">Glycosidase</keyword>
<protein>
    <recommendedName>
        <fullName evidence="3">beta-mannosidase</fullName>
        <ecNumber evidence="3">3.2.1.25</ecNumber>
    </recommendedName>
</protein>
<evidence type="ECO:0000256" key="3">
    <source>
        <dbReference type="ARBA" id="ARBA00012754"/>
    </source>
</evidence>
<dbReference type="Proteomes" id="UP001589818">
    <property type="component" value="Unassembled WGS sequence"/>
</dbReference>
<keyword evidence="4" id="KW-0732">Signal</keyword>
<dbReference type="Pfam" id="PF00703">
    <property type="entry name" value="Glyco_hydro_2"/>
    <property type="match status" value="1"/>
</dbReference>
<evidence type="ECO:0000259" key="8">
    <source>
        <dbReference type="Pfam" id="PF02836"/>
    </source>
</evidence>
<evidence type="ECO:0000256" key="6">
    <source>
        <dbReference type="ARBA" id="ARBA00023295"/>
    </source>
</evidence>
<evidence type="ECO:0000256" key="4">
    <source>
        <dbReference type="ARBA" id="ARBA00022729"/>
    </source>
</evidence>
<dbReference type="Gene3D" id="2.60.120.260">
    <property type="entry name" value="Galactose-binding domain-like"/>
    <property type="match status" value="1"/>
</dbReference>
<dbReference type="Gene3D" id="2.60.40.10">
    <property type="entry name" value="Immunoglobulins"/>
    <property type="match status" value="1"/>
</dbReference>
<evidence type="ECO:0000259" key="9">
    <source>
        <dbReference type="Pfam" id="PF22666"/>
    </source>
</evidence>
<dbReference type="InterPro" id="IPR017853">
    <property type="entry name" value="GH"/>
</dbReference>
<sequence>MRIELNQPWMMTGSFHRFWEFGRSMELNTELRGIIPWIPAEVPGSVHWDLHRAGIIPDPYWEMQSLSSEWVNERDWLYRTEFQTDPSWKGKKVRLVCEGIDYAGKIRFNGMPIYEHEGMFTPAVVDLTPHLNIDAPNSLLIGISKSPEGIGQLGYTNEVDHLKSRFGYKWDFSPRLIHTGLWKPVSLWITGRQWISDMHVRTEVNGDAAIAYIRLELESETGGSALLNVQISSPDGSSCSQLTKSITGRPGIQTVHVELPIANPQLWWPNGSGEQPLYKVEAQIWDSEDGSESAADSLSDARSTHIGIRSLAFHQNPDSPEESLAYTIAVNNQPIYIKGWNWVPVDQLYGRERKQHYERLIELAKQANVNLLRVWGGGLIERELFYDLCDRAGIMIWQEMMQSSSGFNNEPSSSPSYMYSLYQVMRCVIKEKRNHPSLVIWCGGNELTEGGHLNASMVPLSDQFPALRVLRDLVADLDSEKLYLATSPTGPTFFLNAEDSGKGKLHDVHGPWKYAGVEEHYRLYNNSDALLHSEYGGDGYASITSMRKFLGAEWLQAEQADSLPWLHHGYEFWNMKDQIHSLFGSIADLATQVQVSQWLQAEGIRYGVESNRRRAPRCSGSILWQMNEPFPNVSCTNAVDYYGDPKLAYSWVARANRSLHVSMRYDRLVYLPGEAFQGELYLTRDGGWRETSRSGEEPHQLIVKVRDAAGRMFHEHTVSCNPDGGMTESLGSCSWEIPMGLSSFYVSMALIGCNDDRLAENEYAFTVTLEGARGEQPLRPFLELGRTHLNVTLASVGGTRQELLVHNDGKQAALWVRIEGLDGEDLTYRPLQDGFIVFPGETISCMLEAGNPIQRYKVYALNVPELEITVNQ</sequence>
<evidence type="ECO:0000313" key="10">
    <source>
        <dbReference type="EMBL" id="MFC0395606.1"/>
    </source>
</evidence>
<organism evidence="10 11">
    <name type="scientific">Paenibacillus mendelii</name>
    <dbReference type="NCBI Taxonomy" id="206163"/>
    <lineage>
        <taxon>Bacteria</taxon>
        <taxon>Bacillati</taxon>
        <taxon>Bacillota</taxon>
        <taxon>Bacilli</taxon>
        <taxon>Bacillales</taxon>
        <taxon>Paenibacillaceae</taxon>
        <taxon>Paenibacillus</taxon>
    </lineage>
</organism>
<accession>A0ABV6JIG7</accession>
<reference evidence="10 11" key="1">
    <citation type="submission" date="2024-09" db="EMBL/GenBank/DDBJ databases">
        <authorList>
            <person name="Sun Q."/>
            <person name="Mori K."/>
        </authorList>
    </citation>
    <scope>NUCLEOTIDE SEQUENCE [LARGE SCALE GENOMIC DNA]</scope>
    <source>
        <strain evidence="10 11">CCM 4839</strain>
    </source>
</reference>
<dbReference type="SUPFAM" id="SSF49303">
    <property type="entry name" value="beta-Galactosidase/glucuronidase domain"/>
    <property type="match status" value="1"/>
</dbReference>
<dbReference type="EC" id="3.2.1.25" evidence="3"/>
<dbReference type="Pfam" id="PF02836">
    <property type="entry name" value="Glyco_hydro_2_C"/>
    <property type="match status" value="1"/>
</dbReference>
<evidence type="ECO:0000256" key="1">
    <source>
        <dbReference type="ARBA" id="ARBA00000829"/>
    </source>
</evidence>
<feature type="domain" description="Glycoside hydrolase family 2 immunoglobulin-like beta-sandwich" evidence="7">
    <location>
        <begin position="195"/>
        <end position="309"/>
    </location>
</feature>
<evidence type="ECO:0000259" key="7">
    <source>
        <dbReference type="Pfam" id="PF00703"/>
    </source>
</evidence>
<comment type="similarity">
    <text evidence="2">Belongs to the glycosyl hydrolase 2 family.</text>
</comment>
<dbReference type="InterPro" id="IPR054593">
    <property type="entry name" value="Beta-mannosidase-like_N2"/>
</dbReference>
<dbReference type="Pfam" id="PF22666">
    <property type="entry name" value="Glyco_hydro_2_N2"/>
    <property type="match status" value="1"/>
</dbReference>
<dbReference type="InterPro" id="IPR013783">
    <property type="entry name" value="Ig-like_fold"/>
</dbReference>
<keyword evidence="11" id="KW-1185">Reference proteome</keyword>
<proteinExistence type="inferred from homology"/>
<dbReference type="GO" id="GO:0016787">
    <property type="term" value="F:hydrolase activity"/>
    <property type="evidence" value="ECO:0007669"/>
    <property type="project" value="UniProtKB-KW"/>
</dbReference>